<dbReference type="UniPathway" id="UPA00242"/>
<proteinExistence type="inferred from homology"/>
<reference evidence="13 14" key="1">
    <citation type="submission" date="2020-03" db="EMBL/GenBank/DDBJ databases">
        <authorList>
            <person name="Zhu W."/>
        </authorList>
    </citation>
    <scope>NUCLEOTIDE SEQUENCE [LARGE SCALE GENOMIC DNA]</scope>
    <source>
        <strain evidence="13 14">323-1</strain>
    </source>
</reference>
<evidence type="ECO:0000256" key="7">
    <source>
        <dbReference type="ARBA" id="ARBA00023277"/>
    </source>
</evidence>
<comment type="similarity">
    <text evidence="3 8">Belongs to the aldose epimerase family.</text>
</comment>
<keyword evidence="12" id="KW-0732">Signal</keyword>
<evidence type="ECO:0000256" key="5">
    <source>
        <dbReference type="ARBA" id="ARBA00014165"/>
    </source>
</evidence>
<evidence type="ECO:0000256" key="4">
    <source>
        <dbReference type="ARBA" id="ARBA00013185"/>
    </source>
</evidence>
<feature type="active site" description="Proton acceptor" evidence="9">
    <location>
        <position position="343"/>
    </location>
</feature>
<dbReference type="KEGG" id="asha:G8E00_09675"/>
<protein>
    <recommendedName>
        <fullName evidence="5 8">Aldose 1-epimerase</fullName>
        <ecNumber evidence="4 8">5.1.3.3</ecNumber>
    </recommendedName>
</protein>
<name>A0A6G8RWE8_9GAMM</name>
<evidence type="ECO:0000256" key="3">
    <source>
        <dbReference type="ARBA" id="ARBA00006206"/>
    </source>
</evidence>
<comment type="pathway">
    <text evidence="2 8">Carbohydrate metabolism; hexose metabolism.</text>
</comment>
<dbReference type="InterPro" id="IPR014718">
    <property type="entry name" value="GH-type_carb-bd"/>
</dbReference>
<evidence type="ECO:0000256" key="1">
    <source>
        <dbReference type="ARBA" id="ARBA00001614"/>
    </source>
</evidence>
<dbReference type="EMBL" id="CP049801">
    <property type="protein sequence ID" value="QIO06207.1"/>
    <property type="molecule type" value="Genomic_DNA"/>
</dbReference>
<dbReference type="GO" id="GO:0033499">
    <property type="term" value="P:galactose catabolic process via UDP-galactose, Leloir pathway"/>
    <property type="evidence" value="ECO:0007669"/>
    <property type="project" value="TreeGrafter"/>
</dbReference>
<evidence type="ECO:0000256" key="9">
    <source>
        <dbReference type="PIRSR" id="PIRSR005096-1"/>
    </source>
</evidence>
<dbReference type="AlphaFoldDB" id="A0A6G8RWE8"/>
<feature type="binding site" evidence="11">
    <location>
        <begin position="203"/>
        <end position="205"/>
    </location>
    <ligand>
        <name>beta-D-galactose</name>
        <dbReference type="ChEBI" id="CHEBI:27667"/>
    </ligand>
</feature>
<dbReference type="InterPro" id="IPR018052">
    <property type="entry name" value="Ald1_epimerase_CS"/>
</dbReference>
<organism evidence="13 14">
    <name type="scientific">Acinetobacter shaoyimingii</name>
    <dbReference type="NCBI Taxonomy" id="2715164"/>
    <lineage>
        <taxon>Bacteria</taxon>
        <taxon>Pseudomonadati</taxon>
        <taxon>Pseudomonadota</taxon>
        <taxon>Gammaproteobacteria</taxon>
        <taxon>Moraxellales</taxon>
        <taxon>Moraxellaceae</taxon>
        <taxon>Acinetobacter</taxon>
    </lineage>
</organism>
<evidence type="ECO:0000313" key="14">
    <source>
        <dbReference type="Proteomes" id="UP000502297"/>
    </source>
</evidence>
<keyword evidence="7 8" id="KW-0119">Carbohydrate metabolism</keyword>
<feature type="chain" id="PRO_5026100505" description="Aldose 1-epimerase" evidence="12">
    <location>
        <begin position="20"/>
        <end position="382"/>
    </location>
</feature>
<dbReference type="PROSITE" id="PS00545">
    <property type="entry name" value="ALDOSE_1_EPIMERASE"/>
    <property type="match status" value="1"/>
</dbReference>
<dbReference type="GO" id="GO:0030246">
    <property type="term" value="F:carbohydrate binding"/>
    <property type="evidence" value="ECO:0007669"/>
    <property type="project" value="InterPro"/>
</dbReference>
<dbReference type="InterPro" id="IPR015443">
    <property type="entry name" value="Aldose_1-epimerase"/>
</dbReference>
<dbReference type="RefSeq" id="WP_166224145.1">
    <property type="nucleotide sequence ID" value="NZ_CP049801.1"/>
</dbReference>
<evidence type="ECO:0000313" key="13">
    <source>
        <dbReference type="EMBL" id="QIO06207.1"/>
    </source>
</evidence>
<evidence type="ECO:0000256" key="8">
    <source>
        <dbReference type="PIRNR" id="PIRNR005096"/>
    </source>
</evidence>
<dbReference type="InterPro" id="IPR047215">
    <property type="entry name" value="Galactose_mutarotase-like"/>
</dbReference>
<dbReference type="SUPFAM" id="SSF74650">
    <property type="entry name" value="Galactose mutarotase-like"/>
    <property type="match status" value="1"/>
</dbReference>
<evidence type="ECO:0000256" key="10">
    <source>
        <dbReference type="PIRSR" id="PIRSR005096-2"/>
    </source>
</evidence>
<sequence>MKYLLPLSLLALSIQSVSAATVTAAPFGITAKGQQATEYTFKNNNGMSVKIINIGGAIREINVPDQKGQTANVVLGYSDAESYASKNDVYLGVLIGRYANRIANGKFMLNGQTYQLPLNNGNNTLHSGPSTFAQDFWEAKILPQKKGNTTASVEMSYLSPNGQNGFPGNVKTTVVYSLNEQNELSIQYKATTDQDTVINLTNHSYFNLAGEGSGTVEKQQVQILASKYTPTDAGSIPTGELASVTGTPFDFRQMKAIGQDLRSNHKQMILAHGFDHNFVLDAYDPKSKEPKLAVNAIDPESGRFMQVFTTEPGVQFYTSNFLDGSIVGTSGKAYRQTAAFALEAEHFPNSPNQANFPSTVLKKGQTFQATTVYKFGAQSVTK</sequence>
<dbReference type="GO" id="GO:0005737">
    <property type="term" value="C:cytoplasm"/>
    <property type="evidence" value="ECO:0007669"/>
    <property type="project" value="TreeGrafter"/>
</dbReference>
<dbReference type="Pfam" id="PF01263">
    <property type="entry name" value="Aldose_epim"/>
    <property type="match status" value="1"/>
</dbReference>
<feature type="binding site" evidence="11">
    <location>
        <begin position="100"/>
        <end position="101"/>
    </location>
    <ligand>
        <name>beta-D-galactose</name>
        <dbReference type="ChEBI" id="CHEBI:27667"/>
    </ligand>
</feature>
<keyword evidence="6 8" id="KW-0413">Isomerase</keyword>
<dbReference type="EC" id="5.1.3.3" evidence="4 8"/>
<dbReference type="CDD" id="cd09019">
    <property type="entry name" value="galactose_mutarotase_like"/>
    <property type="match status" value="1"/>
</dbReference>
<dbReference type="InterPro" id="IPR011013">
    <property type="entry name" value="Gal_mutarotase_sf_dom"/>
</dbReference>
<dbReference type="PIRSF" id="PIRSF005096">
    <property type="entry name" value="GALM"/>
    <property type="match status" value="1"/>
</dbReference>
<dbReference type="NCBIfam" id="NF008277">
    <property type="entry name" value="PRK11055.1"/>
    <property type="match status" value="1"/>
</dbReference>
<evidence type="ECO:0000256" key="6">
    <source>
        <dbReference type="ARBA" id="ARBA00023235"/>
    </source>
</evidence>
<dbReference type="PANTHER" id="PTHR10091:SF0">
    <property type="entry name" value="GALACTOSE MUTAROTASE"/>
    <property type="match status" value="1"/>
</dbReference>
<dbReference type="InterPro" id="IPR008183">
    <property type="entry name" value="Aldose_1/G6P_1-epimerase"/>
</dbReference>
<dbReference type="Gene3D" id="2.70.98.10">
    <property type="match status" value="1"/>
</dbReference>
<keyword evidence="14" id="KW-1185">Reference proteome</keyword>
<evidence type="ECO:0000256" key="11">
    <source>
        <dbReference type="PIRSR" id="PIRSR005096-3"/>
    </source>
</evidence>
<feature type="signal peptide" evidence="12">
    <location>
        <begin position="1"/>
        <end position="19"/>
    </location>
</feature>
<evidence type="ECO:0000256" key="2">
    <source>
        <dbReference type="ARBA" id="ARBA00005028"/>
    </source>
</evidence>
<feature type="binding site" evidence="10">
    <location>
        <position position="275"/>
    </location>
    <ligand>
        <name>beta-D-galactose</name>
        <dbReference type="ChEBI" id="CHEBI:27667"/>
    </ligand>
</feature>
<dbReference type="PANTHER" id="PTHR10091">
    <property type="entry name" value="ALDOSE-1-EPIMERASE"/>
    <property type="match status" value="1"/>
</dbReference>
<accession>A0A6G8RWE8</accession>
<feature type="active site" description="Proton donor" evidence="9">
    <location>
        <position position="203"/>
    </location>
</feature>
<comment type="catalytic activity">
    <reaction evidence="1 8">
        <text>alpha-D-glucose = beta-D-glucose</text>
        <dbReference type="Rhea" id="RHEA:10264"/>
        <dbReference type="ChEBI" id="CHEBI:15903"/>
        <dbReference type="ChEBI" id="CHEBI:17925"/>
        <dbReference type="EC" id="5.1.3.3"/>
    </reaction>
</comment>
<dbReference type="GO" id="GO:0006006">
    <property type="term" value="P:glucose metabolic process"/>
    <property type="evidence" value="ECO:0007669"/>
    <property type="project" value="TreeGrafter"/>
</dbReference>
<dbReference type="Proteomes" id="UP000502297">
    <property type="component" value="Chromosome"/>
</dbReference>
<dbReference type="GO" id="GO:0004034">
    <property type="term" value="F:aldose 1-epimerase activity"/>
    <property type="evidence" value="ECO:0007669"/>
    <property type="project" value="UniProtKB-EC"/>
</dbReference>
<evidence type="ECO:0000256" key="12">
    <source>
        <dbReference type="SAM" id="SignalP"/>
    </source>
</evidence>
<gene>
    <name evidence="13" type="ORF">G8E00_09675</name>
</gene>